<dbReference type="Proteomes" id="UP000316079">
    <property type="component" value="Unassembled WGS sequence"/>
</dbReference>
<dbReference type="EMBL" id="SRMA01025924">
    <property type="protein sequence ID" value="TRY89824.1"/>
    <property type="molecule type" value="Genomic_DNA"/>
</dbReference>
<organism evidence="3 4">
    <name type="scientific">Danionella cerebrum</name>
    <dbReference type="NCBI Taxonomy" id="2873325"/>
    <lineage>
        <taxon>Eukaryota</taxon>
        <taxon>Metazoa</taxon>
        <taxon>Chordata</taxon>
        <taxon>Craniata</taxon>
        <taxon>Vertebrata</taxon>
        <taxon>Euteleostomi</taxon>
        <taxon>Actinopterygii</taxon>
        <taxon>Neopterygii</taxon>
        <taxon>Teleostei</taxon>
        <taxon>Ostariophysi</taxon>
        <taxon>Cypriniformes</taxon>
        <taxon>Danionidae</taxon>
        <taxon>Danioninae</taxon>
        <taxon>Danionella</taxon>
    </lineage>
</organism>
<dbReference type="STRING" id="623744.A0A553QIR4"/>
<evidence type="ECO:0000259" key="2">
    <source>
        <dbReference type="PROSITE" id="PS50041"/>
    </source>
</evidence>
<dbReference type="Pfam" id="PF00059">
    <property type="entry name" value="Lectin_C"/>
    <property type="match status" value="2"/>
</dbReference>
<reference evidence="3 4" key="1">
    <citation type="journal article" date="2019" name="Sci. Data">
        <title>Hybrid genome assembly and annotation of Danionella translucida.</title>
        <authorList>
            <person name="Kadobianskyi M."/>
            <person name="Schulze L."/>
            <person name="Schuelke M."/>
            <person name="Judkewitz B."/>
        </authorList>
    </citation>
    <scope>NUCLEOTIDE SEQUENCE [LARGE SCALE GENOMIC DNA]</scope>
    <source>
        <strain evidence="3 4">Bolton</strain>
    </source>
</reference>
<evidence type="ECO:0000256" key="1">
    <source>
        <dbReference type="ARBA" id="ARBA00023157"/>
    </source>
</evidence>
<dbReference type="Gene3D" id="3.10.100.10">
    <property type="entry name" value="Mannose-Binding Protein A, subunit A"/>
    <property type="match status" value="3"/>
</dbReference>
<name>A0A553QIR4_9TELE</name>
<accession>A0A553QIR4</accession>
<dbReference type="InterPro" id="IPR001304">
    <property type="entry name" value="C-type_lectin-like"/>
</dbReference>
<dbReference type="InterPro" id="IPR016186">
    <property type="entry name" value="C-type_lectin-like/link_sf"/>
</dbReference>
<dbReference type="SUPFAM" id="SSF56436">
    <property type="entry name" value="C-type lectin-like"/>
    <property type="match status" value="3"/>
</dbReference>
<dbReference type="PROSITE" id="PS50041">
    <property type="entry name" value="C_TYPE_LECTIN_2"/>
    <property type="match status" value="3"/>
</dbReference>
<proteinExistence type="predicted"/>
<protein>
    <recommendedName>
        <fullName evidence="2">C-type lectin domain-containing protein</fullName>
    </recommendedName>
</protein>
<dbReference type="SMART" id="SM00034">
    <property type="entry name" value="CLECT"/>
    <property type="match status" value="2"/>
</dbReference>
<dbReference type="PANTHER" id="PTHR45784:SF3">
    <property type="entry name" value="C-TYPE LECTIN DOMAIN FAMILY 4 MEMBER K-LIKE-RELATED"/>
    <property type="match status" value="1"/>
</dbReference>
<dbReference type="CDD" id="cd00037">
    <property type="entry name" value="CLECT"/>
    <property type="match status" value="1"/>
</dbReference>
<sequence>MFAYWASQSSAMLLTNHFLLSTPQASNCCPVFTFSDEFQLRLRRFYKILNPLTMNEARNCCVNSNYTDLVTIYSQTENMNLKKMVLNQPTSGSLLIGGTYCRWLDGNPVTFHSFGPKMVKFSFSECCAAMDFDGKWLCDNCPTPRFFMCFKRDVKQQLYIHYLVRENKTWEDAWEHCRREAADLVSIRNHEENQQVMQAANGGMPFWIGARFNATKLSWIDGGHSDFTANTSNNGCFAHIPYKGDWSEEDQIETVRELKRNQVSEPVWIGLRQSRLFSYWFWVSGYKIKNYSNWKDGKAPEPYISQYCGVMDDLEGEFKWSDKNCMARYRALCEVPESEMRISLNPDTSLRGIPGTHAHETGHVQIMNWSLPLRNSFLNDIKPHAQIQAHCPASACPMTGVLLESGPTHAGSDSTL</sequence>
<dbReference type="PANTHER" id="PTHR45784">
    <property type="entry name" value="C-TYPE LECTIN DOMAIN FAMILY 20 MEMBER A-RELATED"/>
    <property type="match status" value="1"/>
</dbReference>
<evidence type="ECO:0000313" key="3">
    <source>
        <dbReference type="EMBL" id="TRY89824.1"/>
    </source>
</evidence>
<feature type="domain" description="C-type lectin" evidence="2">
    <location>
        <begin position="38"/>
        <end position="150"/>
    </location>
</feature>
<dbReference type="InterPro" id="IPR018378">
    <property type="entry name" value="C-type_lectin_CS"/>
</dbReference>
<dbReference type="AlphaFoldDB" id="A0A553QIR4"/>
<gene>
    <name evidence="3" type="ORF">DNTS_014841</name>
</gene>
<dbReference type="PROSITE" id="PS00615">
    <property type="entry name" value="C_TYPE_LECTIN_1"/>
    <property type="match status" value="1"/>
</dbReference>
<feature type="domain" description="C-type lectin" evidence="2">
    <location>
        <begin position="161"/>
        <end position="246"/>
    </location>
</feature>
<feature type="domain" description="C-type lectin" evidence="2">
    <location>
        <begin position="247"/>
        <end position="334"/>
    </location>
</feature>
<keyword evidence="1" id="KW-1015">Disulfide bond</keyword>
<evidence type="ECO:0000313" key="4">
    <source>
        <dbReference type="Proteomes" id="UP000316079"/>
    </source>
</evidence>
<keyword evidence="4" id="KW-1185">Reference proteome</keyword>
<comment type="caution">
    <text evidence="3">The sequence shown here is derived from an EMBL/GenBank/DDBJ whole genome shotgun (WGS) entry which is preliminary data.</text>
</comment>
<dbReference type="InterPro" id="IPR016187">
    <property type="entry name" value="CTDL_fold"/>
</dbReference>
<dbReference type="OrthoDB" id="8950604at2759"/>